<dbReference type="InterPro" id="IPR004613">
    <property type="entry name" value="RNase_J"/>
</dbReference>
<comment type="similarity">
    <text evidence="8">Belongs to the metallo-beta-lactamase superfamily. RNA-metabolizing metallo-beta-lactamase-like family. Archaeal RNase J subfamily.</text>
</comment>
<comment type="caution">
    <text evidence="10">The sequence shown here is derived from an EMBL/GenBank/DDBJ whole genome shotgun (WGS) entry which is preliminary data.</text>
</comment>
<dbReference type="InterPro" id="IPR042173">
    <property type="entry name" value="RNase_J_2"/>
</dbReference>
<evidence type="ECO:0000259" key="9">
    <source>
        <dbReference type="SMART" id="SM00849"/>
    </source>
</evidence>
<dbReference type="EC" id="3.1.-.-" evidence="8"/>
<dbReference type="GO" id="GO:0004534">
    <property type="term" value="F:5'-3' RNA exonuclease activity"/>
    <property type="evidence" value="ECO:0007669"/>
    <property type="project" value="UniProtKB-UniRule"/>
</dbReference>
<comment type="subunit">
    <text evidence="8">Homodimer.</text>
</comment>
<dbReference type="SUPFAM" id="SSF56281">
    <property type="entry name" value="Metallo-hydrolase/oxidoreductase"/>
    <property type="match status" value="1"/>
</dbReference>
<keyword evidence="4 8" id="KW-0378">Hydrolase</keyword>
<dbReference type="Pfam" id="PF22505">
    <property type="entry name" value="RNase_J_b_CASP"/>
    <property type="match status" value="1"/>
</dbReference>
<feature type="binding site" evidence="8">
    <location>
        <position position="81"/>
    </location>
    <ligand>
        <name>Zn(2+)</name>
        <dbReference type="ChEBI" id="CHEBI:29105"/>
        <label>1</label>
        <note>catalytic</note>
    </ligand>
</feature>
<dbReference type="Gene3D" id="3.40.50.10710">
    <property type="entry name" value="Metallo-hydrolase/oxidoreductase"/>
    <property type="match status" value="1"/>
</dbReference>
<dbReference type="HAMAP" id="MF_01492">
    <property type="entry name" value="RNase_J_arch"/>
    <property type="match status" value="1"/>
</dbReference>
<dbReference type="AlphaFoldDB" id="A0A1Q6DS29"/>
<evidence type="ECO:0000256" key="5">
    <source>
        <dbReference type="ARBA" id="ARBA00022833"/>
    </source>
</evidence>
<keyword evidence="11" id="KW-1185">Reference proteome</keyword>
<dbReference type="GO" id="GO:0003723">
    <property type="term" value="F:RNA binding"/>
    <property type="evidence" value="ECO:0007669"/>
    <property type="project" value="UniProtKB-KW"/>
</dbReference>
<dbReference type="InterPro" id="IPR030879">
    <property type="entry name" value="RNase_J_arc"/>
</dbReference>
<dbReference type="EMBL" id="MSDW01000002">
    <property type="protein sequence ID" value="OKY77127.1"/>
    <property type="molecule type" value="Genomic_DNA"/>
</dbReference>
<dbReference type="GO" id="GO:0006401">
    <property type="term" value="P:RNA catabolic process"/>
    <property type="evidence" value="ECO:0007669"/>
    <property type="project" value="UniProtKB-UniRule"/>
</dbReference>
<dbReference type="SMART" id="SM00849">
    <property type="entry name" value="Lactamase_B"/>
    <property type="match status" value="1"/>
</dbReference>
<dbReference type="STRING" id="1903181.BTN85_1773"/>
<dbReference type="Pfam" id="PF07521">
    <property type="entry name" value="RMMBL"/>
    <property type="match status" value="1"/>
</dbReference>
<comment type="cofactor">
    <cofactor evidence="8">
        <name>Zn(2+)</name>
        <dbReference type="ChEBI" id="CHEBI:29105"/>
    </cofactor>
    <text evidence="8">Binds 2 Zn(2+) ions per subunit. It is not clear if Zn(2+) or Mg(2+) is physiologically important.</text>
</comment>
<feature type="binding site" evidence="8">
    <location>
        <position position="85"/>
    </location>
    <ligand>
        <name>Zn(2+)</name>
        <dbReference type="ChEBI" id="CHEBI:29105"/>
        <label>2</label>
        <note>catalytic</note>
    </ligand>
</feature>
<feature type="binding site" evidence="8">
    <location>
        <position position="173"/>
    </location>
    <ligand>
        <name>Zn(2+)</name>
        <dbReference type="ChEBI" id="CHEBI:29105"/>
        <label>2</label>
        <note>catalytic</note>
    </ligand>
</feature>
<dbReference type="InterPro" id="IPR011108">
    <property type="entry name" value="RMMBL"/>
</dbReference>
<feature type="binding site" evidence="8">
    <location>
        <position position="173"/>
    </location>
    <ligand>
        <name>Zn(2+)</name>
        <dbReference type="ChEBI" id="CHEBI:29105"/>
        <label>1</label>
        <note>catalytic</note>
    </ligand>
</feature>
<keyword evidence="6 8" id="KW-0269">Exonuclease</keyword>
<sequence>MDVGIKAIGGYEEVGRNMTAIRIEDKIIIFDIGLYLDRVQVHEETRTEKMHSLDLIDIGAIPDDTVLNDMKGEIVGIVCSHGHLDHIGGLSKLAHRYEAPIVATPFTVKLIEKEIKSEEKFEVDNPVYTLETGRKYLLTPDIELEFVKAQHSIPDCAIPVLHTSEGSIMYTLDFKLDNNPVLGEKTDTDRLQEINQEENIIAAIMDSTRIKEEGRTPSESIAREMVWDTLHQANKEKGVFVTTFSSHVARIKSIVEAAKDMDRRPILIGRSMEKYVGTAEQMGIIDLPDNVGIFGTPRGREEILKKVNKNGKENYLIILTGHQGEPGSSLKRIADGTLPLEIDEGDQVIFSANVIPNPLTKANRYSLETKLEMQGARLFKDVHVSGHASRQDHYDILEMTEPEHVIPAHGGLDFASSYAELAENLGYTFGEDVHILRNGQELLLKS</sequence>
<comment type="function">
    <text evidence="8">An RNase that has 5'-3' exonuclease activity. May be involved in RNA degradation.</text>
</comment>
<dbReference type="InterPro" id="IPR001279">
    <property type="entry name" value="Metallo-B-lactamas"/>
</dbReference>
<name>A0A1Q6DS29_METT1</name>
<evidence type="ECO:0000256" key="7">
    <source>
        <dbReference type="ARBA" id="ARBA00022884"/>
    </source>
</evidence>
<keyword evidence="2 8" id="KW-0540">Nuclease</keyword>
<gene>
    <name evidence="8" type="primary">rnj</name>
    <name evidence="10" type="ORF">BTN85_1773</name>
</gene>
<dbReference type="Pfam" id="PF00753">
    <property type="entry name" value="Lactamase_B"/>
    <property type="match status" value="1"/>
</dbReference>
<evidence type="ECO:0000256" key="2">
    <source>
        <dbReference type="ARBA" id="ARBA00022722"/>
    </source>
</evidence>
<evidence type="ECO:0000256" key="4">
    <source>
        <dbReference type="ARBA" id="ARBA00022801"/>
    </source>
</evidence>
<dbReference type="CDD" id="cd07714">
    <property type="entry name" value="RNaseJ_MBL-fold"/>
    <property type="match status" value="1"/>
</dbReference>
<comment type="subcellular location">
    <subcellularLocation>
        <location evidence="8">Cytoplasm</location>
    </subcellularLocation>
</comment>
<keyword evidence="7 8" id="KW-0694">RNA-binding</keyword>
<feature type="binding site" evidence="8">
    <location>
        <position position="409"/>
    </location>
    <ligand>
        <name>Zn(2+)</name>
        <dbReference type="ChEBI" id="CHEBI:29105"/>
        <label>2</label>
        <note>catalytic</note>
    </ligand>
</feature>
<dbReference type="Proteomes" id="UP000185744">
    <property type="component" value="Unassembled WGS sequence"/>
</dbReference>
<dbReference type="InterPro" id="IPR036866">
    <property type="entry name" value="RibonucZ/Hydroxyglut_hydro"/>
</dbReference>
<keyword evidence="1 8" id="KW-0963">Cytoplasm</keyword>
<keyword evidence="5 8" id="KW-0862">Zinc</keyword>
<evidence type="ECO:0000256" key="1">
    <source>
        <dbReference type="ARBA" id="ARBA00022490"/>
    </source>
</evidence>
<dbReference type="InParanoid" id="A0A1Q6DS29"/>
<evidence type="ECO:0000313" key="10">
    <source>
        <dbReference type="EMBL" id="OKY77127.1"/>
    </source>
</evidence>
<evidence type="ECO:0000256" key="3">
    <source>
        <dbReference type="ARBA" id="ARBA00022723"/>
    </source>
</evidence>
<accession>A0A1Q6DS29</accession>
<dbReference type="InterPro" id="IPR055132">
    <property type="entry name" value="RNase_J_b_CASP"/>
</dbReference>
<feature type="binding site" evidence="8">
    <location>
        <begin position="383"/>
        <end position="387"/>
    </location>
    <ligand>
        <name>substrate</name>
    </ligand>
</feature>
<dbReference type="GO" id="GO:0005737">
    <property type="term" value="C:cytoplasm"/>
    <property type="evidence" value="ECO:0007669"/>
    <property type="project" value="UniProtKB-SubCell"/>
</dbReference>
<feature type="binding site" evidence="8">
    <location>
        <position position="151"/>
    </location>
    <ligand>
        <name>Zn(2+)</name>
        <dbReference type="ChEBI" id="CHEBI:29105"/>
        <label>1</label>
        <note>catalytic</note>
    </ligand>
</feature>
<reference evidence="10" key="1">
    <citation type="submission" date="2016-12" db="EMBL/GenBank/DDBJ databases">
        <title>Discovery of methanogenic haloarchaea.</title>
        <authorList>
            <person name="Sorokin D.Y."/>
            <person name="Makarova K.S."/>
            <person name="Abbas B."/>
            <person name="Ferrer M."/>
            <person name="Golyshin P.N."/>
        </authorList>
    </citation>
    <scope>NUCLEOTIDE SEQUENCE [LARGE SCALE GENOMIC DNA]</scope>
    <source>
        <strain evidence="10">HMET1</strain>
    </source>
</reference>
<dbReference type="NCBIfam" id="TIGR00649">
    <property type="entry name" value="MG423"/>
    <property type="match status" value="1"/>
</dbReference>
<evidence type="ECO:0000313" key="11">
    <source>
        <dbReference type="Proteomes" id="UP000185744"/>
    </source>
</evidence>
<dbReference type="Gene3D" id="3.60.15.10">
    <property type="entry name" value="Ribonuclease Z/Hydroxyacylglutathione hydrolase-like"/>
    <property type="match status" value="1"/>
</dbReference>
<keyword evidence="3 8" id="KW-0479">Metal-binding</keyword>
<dbReference type="PANTHER" id="PTHR43694:SF1">
    <property type="entry name" value="RIBONUCLEASE J"/>
    <property type="match status" value="1"/>
</dbReference>
<dbReference type="PANTHER" id="PTHR43694">
    <property type="entry name" value="RIBONUCLEASE J"/>
    <property type="match status" value="1"/>
</dbReference>
<evidence type="ECO:0000256" key="6">
    <source>
        <dbReference type="ARBA" id="ARBA00022839"/>
    </source>
</evidence>
<proteinExistence type="inferred from homology"/>
<evidence type="ECO:0000256" key="8">
    <source>
        <dbReference type="HAMAP-Rule" id="MF_01492"/>
    </source>
</evidence>
<feature type="binding site" evidence="8">
    <location>
        <position position="83"/>
    </location>
    <ligand>
        <name>Zn(2+)</name>
        <dbReference type="ChEBI" id="CHEBI:29105"/>
        <label>1</label>
        <note>catalytic</note>
    </ligand>
</feature>
<protein>
    <recommendedName>
        <fullName evidence="8">Ribonuclease J</fullName>
        <shortName evidence="8">RNase J</shortName>
        <ecNumber evidence="8">3.1.-.-</ecNumber>
    </recommendedName>
</protein>
<feature type="binding site" evidence="8">
    <location>
        <position position="86"/>
    </location>
    <ligand>
        <name>Zn(2+)</name>
        <dbReference type="ChEBI" id="CHEBI:29105"/>
        <label>2</label>
        <note>catalytic</note>
    </ligand>
</feature>
<dbReference type="GO" id="GO:0008270">
    <property type="term" value="F:zinc ion binding"/>
    <property type="evidence" value="ECO:0007669"/>
    <property type="project" value="UniProtKB-UniRule"/>
</dbReference>
<feature type="domain" description="Metallo-beta-lactamase" evidence="9">
    <location>
        <begin position="15"/>
        <end position="225"/>
    </location>
</feature>
<dbReference type="FunCoup" id="A0A1Q6DS29">
    <property type="interactions" value="1"/>
</dbReference>
<organism evidence="10 11">
    <name type="scientific">Methanohalarchaeum thermophilum</name>
    <dbReference type="NCBI Taxonomy" id="1903181"/>
    <lineage>
        <taxon>Archaea</taxon>
        <taxon>Methanobacteriati</taxon>
        <taxon>Methanobacteriota</taxon>
        <taxon>Methanonatronarchaeia</taxon>
        <taxon>Methanonatronarchaeales</taxon>
        <taxon>Methanonatronarchaeaceae</taxon>
        <taxon>Candidatus Methanohalarchaeum</taxon>
    </lineage>
</organism>